<dbReference type="GO" id="GO:0016491">
    <property type="term" value="F:oxidoreductase activity"/>
    <property type="evidence" value="ECO:0007669"/>
    <property type="project" value="InterPro"/>
</dbReference>
<keyword evidence="1" id="KW-0676">Redox-active center</keyword>
<dbReference type="InterPro" id="IPR017937">
    <property type="entry name" value="Thioredoxin_CS"/>
</dbReference>
<evidence type="ECO:0000259" key="3">
    <source>
        <dbReference type="PROSITE" id="PS51352"/>
    </source>
</evidence>
<organism evidence="4 5">
    <name type="scientific">Desulfosarcina widdelii</name>
    <dbReference type="NCBI Taxonomy" id="947919"/>
    <lineage>
        <taxon>Bacteria</taxon>
        <taxon>Pseudomonadati</taxon>
        <taxon>Thermodesulfobacteriota</taxon>
        <taxon>Desulfobacteria</taxon>
        <taxon>Desulfobacterales</taxon>
        <taxon>Desulfosarcinaceae</taxon>
        <taxon>Desulfosarcina</taxon>
    </lineage>
</organism>
<dbReference type="KEGG" id="dwd:DSCW_49850"/>
<dbReference type="PROSITE" id="PS51352">
    <property type="entry name" value="THIOREDOXIN_2"/>
    <property type="match status" value="1"/>
</dbReference>
<dbReference type="InterPro" id="IPR013766">
    <property type="entry name" value="Thioredoxin_domain"/>
</dbReference>
<evidence type="ECO:0000256" key="1">
    <source>
        <dbReference type="ARBA" id="ARBA00023284"/>
    </source>
</evidence>
<dbReference type="Proteomes" id="UP000427769">
    <property type="component" value="Chromosome"/>
</dbReference>
<sequence>MKIRSPWWLVALSFLAVSAVASAGKMPAIGDRLVDLRLPTPESAETREYLGLPPGEAFSATAIAGKILVIEIFSMYCPHCQREAPAVNRLYQAIQDSEPLRDRVKMIGIGVGNSTFEINHFRKHYSILFPLFPDEDFTVHKAIGEVRTPFFIVAALGPNDNGRILWTGSGSMGSLETFMARLNDLARDSAP</sequence>
<evidence type="ECO:0000313" key="4">
    <source>
        <dbReference type="EMBL" id="BBO77568.1"/>
    </source>
</evidence>
<keyword evidence="5" id="KW-1185">Reference proteome</keyword>
<proteinExistence type="predicted"/>
<feature type="chain" id="PRO_5024320143" evidence="2">
    <location>
        <begin position="24"/>
        <end position="191"/>
    </location>
</feature>
<dbReference type="AlphaFoldDB" id="A0A5K7Z938"/>
<feature type="signal peptide" evidence="2">
    <location>
        <begin position="1"/>
        <end position="23"/>
    </location>
</feature>
<dbReference type="PROSITE" id="PS00194">
    <property type="entry name" value="THIOREDOXIN_1"/>
    <property type="match status" value="1"/>
</dbReference>
<accession>A0A5K7Z938</accession>
<dbReference type="CDD" id="cd02966">
    <property type="entry name" value="TlpA_like_family"/>
    <property type="match status" value="1"/>
</dbReference>
<dbReference type="GO" id="GO:0016209">
    <property type="term" value="F:antioxidant activity"/>
    <property type="evidence" value="ECO:0007669"/>
    <property type="project" value="InterPro"/>
</dbReference>
<dbReference type="InterPro" id="IPR036249">
    <property type="entry name" value="Thioredoxin-like_sf"/>
</dbReference>
<dbReference type="Gene3D" id="3.40.30.10">
    <property type="entry name" value="Glutaredoxin"/>
    <property type="match status" value="1"/>
</dbReference>
<evidence type="ECO:0000256" key="2">
    <source>
        <dbReference type="SAM" id="SignalP"/>
    </source>
</evidence>
<dbReference type="Pfam" id="PF00578">
    <property type="entry name" value="AhpC-TSA"/>
    <property type="match status" value="1"/>
</dbReference>
<evidence type="ECO:0000313" key="5">
    <source>
        <dbReference type="Proteomes" id="UP000427769"/>
    </source>
</evidence>
<dbReference type="RefSeq" id="WP_155306295.1">
    <property type="nucleotide sequence ID" value="NZ_AP021875.1"/>
</dbReference>
<dbReference type="SUPFAM" id="SSF52833">
    <property type="entry name" value="Thioredoxin-like"/>
    <property type="match status" value="1"/>
</dbReference>
<protein>
    <submittedName>
        <fullName evidence="4">Alkyl hydroperoxide reductase</fullName>
    </submittedName>
</protein>
<dbReference type="EMBL" id="AP021875">
    <property type="protein sequence ID" value="BBO77568.1"/>
    <property type="molecule type" value="Genomic_DNA"/>
</dbReference>
<gene>
    <name evidence="4" type="ORF">DSCW_49850</name>
</gene>
<reference evidence="4 5" key="1">
    <citation type="submission" date="2019-11" db="EMBL/GenBank/DDBJ databases">
        <title>Comparative genomics of hydrocarbon-degrading Desulfosarcina strains.</title>
        <authorList>
            <person name="Watanabe M."/>
            <person name="Kojima H."/>
            <person name="Fukui M."/>
        </authorList>
    </citation>
    <scope>NUCLEOTIDE SEQUENCE [LARGE SCALE GENOMIC DNA]</scope>
    <source>
        <strain evidence="4 5">PP31</strain>
    </source>
</reference>
<feature type="domain" description="Thioredoxin" evidence="3">
    <location>
        <begin position="27"/>
        <end position="187"/>
    </location>
</feature>
<dbReference type="OrthoDB" id="5516057at2"/>
<keyword evidence="2" id="KW-0732">Signal</keyword>
<name>A0A5K7Z938_9BACT</name>
<dbReference type="InterPro" id="IPR000866">
    <property type="entry name" value="AhpC/TSA"/>
</dbReference>